<reference evidence="1 2" key="1">
    <citation type="submission" date="2014-04" db="EMBL/GenBank/DDBJ databases">
        <title>Evolutionary Origins and Diversification of the Mycorrhizal Mutualists.</title>
        <authorList>
            <consortium name="DOE Joint Genome Institute"/>
            <consortium name="Mycorrhizal Genomics Consortium"/>
            <person name="Kohler A."/>
            <person name="Kuo A."/>
            <person name="Nagy L.G."/>
            <person name="Floudas D."/>
            <person name="Copeland A."/>
            <person name="Barry K.W."/>
            <person name="Cichocki N."/>
            <person name="Veneault-Fourrey C."/>
            <person name="LaButti K."/>
            <person name="Lindquist E.A."/>
            <person name="Lipzen A."/>
            <person name="Lundell T."/>
            <person name="Morin E."/>
            <person name="Murat C."/>
            <person name="Riley R."/>
            <person name="Ohm R."/>
            <person name="Sun H."/>
            <person name="Tunlid A."/>
            <person name="Henrissat B."/>
            <person name="Grigoriev I.V."/>
            <person name="Hibbett D.S."/>
            <person name="Martin F."/>
        </authorList>
    </citation>
    <scope>NUCLEOTIDE SEQUENCE [LARGE SCALE GENOMIC DNA]</scope>
    <source>
        <strain evidence="1 2">FD-317 M1</strain>
    </source>
</reference>
<keyword evidence="2" id="KW-1185">Reference proteome</keyword>
<dbReference type="HOGENOM" id="CLU_018354_4_0_1"/>
<evidence type="ECO:0000313" key="1">
    <source>
        <dbReference type="EMBL" id="KIK61423.1"/>
    </source>
</evidence>
<dbReference type="EMBL" id="KN834771">
    <property type="protein sequence ID" value="KIK61423.1"/>
    <property type="molecule type" value="Genomic_DNA"/>
</dbReference>
<gene>
    <name evidence="1" type="ORF">GYMLUDRAFT_997268</name>
</gene>
<organism evidence="1 2">
    <name type="scientific">Collybiopsis luxurians FD-317 M1</name>
    <dbReference type="NCBI Taxonomy" id="944289"/>
    <lineage>
        <taxon>Eukaryota</taxon>
        <taxon>Fungi</taxon>
        <taxon>Dikarya</taxon>
        <taxon>Basidiomycota</taxon>
        <taxon>Agaricomycotina</taxon>
        <taxon>Agaricomycetes</taxon>
        <taxon>Agaricomycetidae</taxon>
        <taxon>Agaricales</taxon>
        <taxon>Marasmiineae</taxon>
        <taxon>Omphalotaceae</taxon>
        <taxon>Collybiopsis</taxon>
        <taxon>Collybiopsis luxurians</taxon>
    </lineage>
</organism>
<dbReference type="AlphaFoldDB" id="A0A0D0CYH9"/>
<proteinExistence type="predicted"/>
<protein>
    <submittedName>
        <fullName evidence="1">Uncharacterized protein</fullName>
    </submittedName>
</protein>
<evidence type="ECO:0000313" key="2">
    <source>
        <dbReference type="Proteomes" id="UP000053593"/>
    </source>
</evidence>
<feature type="non-terminal residue" evidence="1">
    <location>
        <position position="1"/>
    </location>
</feature>
<dbReference type="OrthoDB" id="9983560at2759"/>
<dbReference type="Proteomes" id="UP000053593">
    <property type="component" value="Unassembled WGS sequence"/>
</dbReference>
<name>A0A0D0CYH9_9AGAR</name>
<sequence length="290" mass="33058">SASVSFTQTTNNARGFLEILVNNSYKWGQEGWGGHMSPASLINVNPLLTLEEANASIQPAIEYALAQRTKVVVEDLSLWQAFFTKSFLQRKRVGVQTSNHPWKPTDFADPFFTEEDGKEALVDLISKMINTYAVNPYIIQGTPFLYNSSTSAPPAWRNSLWQIGFIAYNATLETTFSQYEIVNNVTAWMRELAPDSGAYFVHVVVPIFSHLLQNAANSYEPDHEVTFWRENYLTLLQLKNKYNPDKLMDCWTCREYILSFAFLFARDSLVGWKGAADERHSCYLNISSKF</sequence>
<accession>A0A0D0CYH9</accession>